<accession>A0A9J6C0E0</accession>
<organism evidence="2 3">
    <name type="scientific">Polypedilum vanderplanki</name>
    <name type="common">Sleeping chironomid midge</name>
    <dbReference type="NCBI Taxonomy" id="319348"/>
    <lineage>
        <taxon>Eukaryota</taxon>
        <taxon>Metazoa</taxon>
        <taxon>Ecdysozoa</taxon>
        <taxon>Arthropoda</taxon>
        <taxon>Hexapoda</taxon>
        <taxon>Insecta</taxon>
        <taxon>Pterygota</taxon>
        <taxon>Neoptera</taxon>
        <taxon>Endopterygota</taxon>
        <taxon>Diptera</taxon>
        <taxon>Nematocera</taxon>
        <taxon>Chironomoidea</taxon>
        <taxon>Chironomidae</taxon>
        <taxon>Chironominae</taxon>
        <taxon>Polypedilum</taxon>
        <taxon>Polypedilum</taxon>
    </lineage>
</organism>
<dbReference type="AlphaFoldDB" id="A0A9J6C0E0"/>
<proteinExistence type="predicted"/>
<keyword evidence="1" id="KW-0812">Transmembrane</keyword>
<sequence length="100" mass="11475">MNGFIVVVITITVSILILIILTIFIRINRVSGEEEFYCPCASLRTSTASEDHISTIYSAQMQREMDDQLPDYHEIIIDDLPSYHEVMNGYRYDNNSGVVR</sequence>
<name>A0A9J6C0E0_POLVA</name>
<protein>
    <submittedName>
        <fullName evidence="2">Uncharacterized protein</fullName>
    </submittedName>
</protein>
<dbReference type="EMBL" id="JADBJN010000002">
    <property type="protein sequence ID" value="KAG5675474.1"/>
    <property type="molecule type" value="Genomic_DNA"/>
</dbReference>
<gene>
    <name evidence="2" type="ORF">PVAND_005375</name>
</gene>
<keyword evidence="1" id="KW-0472">Membrane</keyword>
<evidence type="ECO:0000256" key="1">
    <source>
        <dbReference type="SAM" id="Phobius"/>
    </source>
</evidence>
<keyword evidence="1" id="KW-1133">Transmembrane helix</keyword>
<evidence type="ECO:0000313" key="3">
    <source>
        <dbReference type="Proteomes" id="UP001107558"/>
    </source>
</evidence>
<comment type="caution">
    <text evidence="2">The sequence shown here is derived from an EMBL/GenBank/DDBJ whole genome shotgun (WGS) entry which is preliminary data.</text>
</comment>
<feature type="transmembrane region" description="Helical" evidence="1">
    <location>
        <begin position="6"/>
        <end position="25"/>
    </location>
</feature>
<dbReference type="Proteomes" id="UP001107558">
    <property type="component" value="Chromosome 2"/>
</dbReference>
<keyword evidence="3" id="KW-1185">Reference proteome</keyword>
<reference evidence="2" key="1">
    <citation type="submission" date="2021-03" db="EMBL/GenBank/DDBJ databases">
        <title>Chromosome level genome of the anhydrobiotic midge Polypedilum vanderplanki.</title>
        <authorList>
            <person name="Yoshida Y."/>
            <person name="Kikawada T."/>
            <person name="Gusev O."/>
        </authorList>
    </citation>
    <scope>NUCLEOTIDE SEQUENCE</scope>
    <source>
        <strain evidence="2">NIAS01</strain>
        <tissue evidence="2">Whole body or cell culture</tissue>
    </source>
</reference>
<evidence type="ECO:0000313" key="2">
    <source>
        <dbReference type="EMBL" id="KAG5675474.1"/>
    </source>
</evidence>